<name>A0A8D7ABL4_MUSAM</name>
<evidence type="ECO:0000313" key="1">
    <source>
        <dbReference type="EMBL" id="CAG1846335.1"/>
    </source>
</evidence>
<feature type="non-terminal residue" evidence="1">
    <location>
        <position position="50"/>
    </location>
</feature>
<accession>A0A8D7ABL4</accession>
<dbReference type="AlphaFoldDB" id="A0A8D7ABL4"/>
<protein>
    <submittedName>
        <fullName evidence="1">(wild Malaysian banana) hypothetical protein</fullName>
    </submittedName>
</protein>
<reference evidence="1" key="1">
    <citation type="submission" date="2021-03" db="EMBL/GenBank/DDBJ databases">
        <authorList>
            <consortium name="Genoscope - CEA"/>
            <person name="William W."/>
        </authorList>
    </citation>
    <scope>NUCLEOTIDE SEQUENCE</scope>
    <source>
        <strain evidence="1">Doubled-haploid Pahang</strain>
    </source>
</reference>
<organism evidence="1">
    <name type="scientific">Musa acuminata subsp. malaccensis</name>
    <name type="common">Wild banana</name>
    <name type="synonym">Musa malaccensis</name>
    <dbReference type="NCBI Taxonomy" id="214687"/>
    <lineage>
        <taxon>Eukaryota</taxon>
        <taxon>Viridiplantae</taxon>
        <taxon>Streptophyta</taxon>
        <taxon>Embryophyta</taxon>
        <taxon>Tracheophyta</taxon>
        <taxon>Spermatophyta</taxon>
        <taxon>Magnoliopsida</taxon>
        <taxon>Liliopsida</taxon>
        <taxon>Zingiberales</taxon>
        <taxon>Musaceae</taxon>
        <taxon>Musa</taxon>
    </lineage>
</organism>
<feature type="non-terminal residue" evidence="1">
    <location>
        <position position="1"/>
    </location>
</feature>
<proteinExistence type="predicted"/>
<sequence length="50" mass="6023">LPSHRDLRLQACRHHGVNTLLNPEVKPCWDLYIELYTKISFLGKIFRHRH</sequence>
<dbReference type="EMBL" id="HG996471">
    <property type="protein sequence ID" value="CAG1846335.1"/>
    <property type="molecule type" value="Genomic_DNA"/>
</dbReference>
<gene>
    <name evidence="1" type="ORF">GSMUA_161300.1</name>
</gene>